<accession>X0THL4</accession>
<evidence type="ECO:0000313" key="1">
    <source>
        <dbReference type="EMBL" id="GAF92739.1"/>
    </source>
</evidence>
<organism evidence="1">
    <name type="scientific">marine sediment metagenome</name>
    <dbReference type="NCBI Taxonomy" id="412755"/>
    <lineage>
        <taxon>unclassified sequences</taxon>
        <taxon>metagenomes</taxon>
        <taxon>ecological metagenomes</taxon>
    </lineage>
</organism>
<feature type="non-terminal residue" evidence="1">
    <location>
        <position position="1"/>
    </location>
</feature>
<name>X0THL4_9ZZZZ</name>
<dbReference type="AlphaFoldDB" id="X0THL4"/>
<proteinExistence type="predicted"/>
<comment type="caution">
    <text evidence="1">The sequence shown here is derived from an EMBL/GenBank/DDBJ whole genome shotgun (WGS) entry which is preliminary data.</text>
</comment>
<gene>
    <name evidence="1" type="ORF">S01H1_31740</name>
</gene>
<reference evidence="1" key="1">
    <citation type="journal article" date="2014" name="Front. Microbiol.">
        <title>High frequency of phylogenetically diverse reductive dehalogenase-homologous genes in deep subseafloor sedimentary metagenomes.</title>
        <authorList>
            <person name="Kawai M."/>
            <person name="Futagami T."/>
            <person name="Toyoda A."/>
            <person name="Takaki Y."/>
            <person name="Nishi S."/>
            <person name="Hori S."/>
            <person name="Arai W."/>
            <person name="Tsubouchi T."/>
            <person name="Morono Y."/>
            <person name="Uchiyama I."/>
            <person name="Ito T."/>
            <person name="Fujiyama A."/>
            <person name="Inagaki F."/>
            <person name="Takami H."/>
        </authorList>
    </citation>
    <scope>NUCLEOTIDE SEQUENCE</scope>
    <source>
        <strain evidence="1">Expedition CK06-06</strain>
    </source>
</reference>
<protein>
    <submittedName>
        <fullName evidence="1">Uncharacterized protein</fullName>
    </submittedName>
</protein>
<sequence length="62" mass="7323">DAWLEKLQEEMLTAWTKDENRLTKVIVERGRRLEAITEWFVENGAFHCDVHDLIGLRKILEG</sequence>
<dbReference type="EMBL" id="BARS01019603">
    <property type="protein sequence ID" value="GAF92739.1"/>
    <property type="molecule type" value="Genomic_DNA"/>
</dbReference>